<name>A0AAD9N2Z9_RIDPI</name>
<keyword evidence="1" id="KW-0812">Transmembrane</keyword>
<evidence type="ECO:0000313" key="3">
    <source>
        <dbReference type="Proteomes" id="UP001209878"/>
    </source>
</evidence>
<keyword evidence="1" id="KW-0472">Membrane</keyword>
<dbReference type="EMBL" id="JAODUO010002090">
    <property type="protein sequence ID" value="KAK2155257.1"/>
    <property type="molecule type" value="Genomic_DNA"/>
</dbReference>
<organism evidence="2 3">
    <name type="scientific">Ridgeia piscesae</name>
    <name type="common">Tubeworm</name>
    <dbReference type="NCBI Taxonomy" id="27915"/>
    <lineage>
        <taxon>Eukaryota</taxon>
        <taxon>Metazoa</taxon>
        <taxon>Spiralia</taxon>
        <taxon>Lophotrochozoa</taxon>
        <taxon>Annelida</taxon>
        <taxon>Polychaeta</taxon>
        <taxon>Sedentaria</taxon>
        <taxon>Canalipalpata</taxon>
        <taxon>Sabellida</taxon>
        <taxon>Siboglinidae</taxon>
        <taxon>Ridgeia</taxon>
    </lineage>
</organism>
<proteinExistence type="predicted"/>
<reference evidence="2" key="1">
    <citation type="journal article" date="2023" name="Mol. Biol. Evol.">
        <title>Third-Generation Sequencing Reveals the Adaptive Role of the Epigenome in Three Deep-Sea Polychaetes.</title>
        <authorList>
            <person name="Perez M."/>
            <person name="Aroh O."/>
            <person name="Sun Y."/>
            <person name="Lan Y."/>
            <person name="Juniper S.K."/>
            <person name="Young C.R."/>
            <person name="Angers B."/>
            <person name="Qian P.Y."/>
        </authorList>
    </citation>
    <scope>NUCLEOTIDE SEQUENCE</scope>
    <source>
        <strain evidence="2">R07B-5</strain>
    </source>
</reference>
<keyword evidence="1" id="KW-1133">Transmembrane helix</keyword>
<dbReference type="Proteomes" id="UP001209878">
    <property type="component" value="Unassembled WGS sequence"/>
</dbReference>
<protein>
    <submittedName>
        <fullName evidence="2">Uncharacterized protein</fullName>
    </submittedName>
</protein>
<dbReference type="AlphaFoldDB" id="A0AAD9N2Z9"/>
<comment type="caution">
    <text evidence="2">The sequence shown here is derived from an EMBL/GenBank/DDBJ whole genome shotgun (WGS) entry which is preliminary data.</text>
</comment>
<evidence type="ECO:0000256" key="1">
    <source>
        <dbReference type="SAM" id="Phobius"/>
    </source>
</evidence>
<accession>A0AAD9N2Z9</accession>
<evidence type="ECO:0000313" key="2">
    <source>
        <dbReference type="EMBL" id="KAK2155257.1"/>
    </source>
</evidence>
<keyword evidence="3" id="KW-1185">Reference proteome</keyword>
<feature type="transmembrane region" description="Helical" evidence="1">
    <location>
        <begin position="20"/>
        <end position="41"/>
    </location>
</feature>
<gene>
    <name evidence="2" type="ORF">NP493_2094g00005</name>
</gene>
<sequence length="101" mass="11507">MQLAKPLTLSNSNRTHLKSMYSDIIVAINTYDIVVPVNVIMTMGMQSCRRSPACLLQRQQRQSVSMDDTLILPDLLSPSSNYSAYYLLWSNERVCTQIAHR</sequence>